<evidence type="ECO:0000256" key="1">
    <source>
        <dbReference type="SAM" id="Phobius"/>
    </source>
</evidence>
<organism evidence="2 3">
    <name type="scientific">Neorhizobium alkalisoli</name>
    <dbReference type="NCBI Taxonomy" id="528178"/>
    <lineage>
        <taxon>Bacteria</taxon>
        <taxon>Pseudomonadati</taxon>
        <taxon>Pseudomonadota</taxon>
        <taxon>Alphaproteobacteria</taxon>
        <taxon>Hyphomicrobiales</taxon>
        <taxon>Rhizobiaceae</taxon>
        <taxon>Rhizobium/Agrobacterium group</taxon>
        <taxon>Neorhizobium</taxon>
    </lineage>
</organism>
<keyword evidence="1" id="KW-1133">Transmembrane helix</keyword>
<gene>
    <name evidence="2" type="ORF">FHW37_102578</name>
</gene>
<accession>A0A561R2U5</accession>
<keyword evidence="3" id="KW-1185">Reference proteome</keyword>
<comment type="caution">
    <text evidence="2">The sequence shown here is derived from an EMBL/GenBank/DDBJ whole genome shotgun (WGS) entry which is preliminary data.</text>
</comment>
<dbReference type="EMBL" id="VIWP01000002">
    <property type="protein sequence ID" value="TWF56938.1"/>
    <property type="molecule type" value="Genomic_DNA"/>
</dbReference>
<sequence length="55" mass="5894">MDIIIARRLTIITLTFMIFALTFSALVAHPGRHGSYQLGGLAGGCEAMMSCHVSL</sequence>
<dbReference type="AlphaFoldDB" id="A0A561R2U5"/>
<evidence type="ECO:0000313" key="3">
    <source>
        <dbReference type="Proteomes" id="UP000320653"/>
    </source>
</evidence>
<keyword evidence="1" id="KW-0812">Transmembrane</keyword>
<proteinExistence type="predicted"/>
<dbReference type="RefSeq" id="WP_186458191.1">
    <property type="nucleotide sequence ID" value="NZ_VIWP01000002.1"/>
</dbReference>
<name>A0A561R2U5_9HYPH</name>
<reference evidence="2 3" key="1">
    <citation type="submission" date="2019-06" db="EMBL/GenBank/DDBJ databases">
        <title>Sorghum-associated microbial communities from plants grown in Nebraska, USA.</title>
        <authorList>
            <person name="Schachtman D."/>
        </authorList>
    </citation>
    <scope>NUCLEOTIDE SEQUENCE [LARGE SCALE GENOMIC DNA]</scope>
    <source>
        <strain evidence="2 3">1225</strain>
    </source>
</reference>
<dbReference type="Proteomes" id="UP000320653">
    <property type="component" value="Unassembled WGS sequence"/>
</dbReference>
<keyword evidence="1" id="KW-0472">Membrane</keyword>
<feature type="transmembrane region" description="Helical" evidence="1">
    <location>
        <begin position="9"/>
        <end position="28"/>
    </location>
</feature>
<evidence type="ECO:0000313" key="2">
    <source>
        <dbReference type="EMBL" id="TWF56938.1"/>
    </source>
</evidence>
<protein>
    <submittedName>
        <fullName evidence="2">Uncharacterized protein</fullName>
    </submittedName>
</protein>